<dbReference type="Proteomes" id="UP000187367">
    <property type="component" value="Unassembled WGS sequence"/>
</dbReference>
<dbReference type="RefSeq" id="WP_076757906.1">
    <property type="nucleotide sequence ID" value="NZ_JARMMH010000007.1"/>
</dbReference>
<keyword evidence="3" id="KW-1185">Reference proteome</keyword>
<feature type="signal peptide" evidence="1">
    <location>
        <begin position="1"/>
        <end position="32"/>
    </location>
</feature>
<name>A0A1R1QL41_9BACI</name>
<protein>
    <submittedName>
        <fullName evidence="2">Uncharacterized protein</fullName>
    </submittedName>
</protein>
<evidence type="ECO:0000313" key="3">
    <source>
        <dbReference type="Proteomes" id="UP000187367"/>
    </source>
</evidence>
<comment type="caution">
    <text evidence="2">The sequence shown here is derived from an EMBL/GenBank/DDBJ whole genome shotgun (WGS) entry which is preliminary data.</text>
</comment>
<proteinExistence type="predicted"/>
<reference evidence="2 3" key="1">
    <citation type="submission" date="2017-01" db="EMBL/GenBank/DDBJ databases">
        <title>Bacillus phylogenomics.</title>
        <authorList>
            <person name="Dunlap C."/>
        </authorList>
    </citation>
    <scope>NUCLEOTIDE SEQUENCE [LARGE SCALE GENOMIC DNA]</scope>
    <source>
        <strain evidence="2 3">NRRL B-41282</strain>
    </source>
</reference>
<evidence type="ECO:0000313" key="2">
    <source>
        <dbReference type="EMBL" id="OMI05406.1"/>
    </source>
</evidence>
<organism evidence="2 3">
    <name type="scientific">Bacillus swezeyi</name>
    <dbReference type="NCBI Taxonomy" id="1925020"/>
    <lineage>
        <taxon>Bacteria</taxon>
        <taxon>Bacillati</taxon>
        <taxon>Bacillota</taxon>
        <taxon>Bacilli</taxon>
        <taxon>Bacillales</taxon>
        <taxon>Bacillaceae</taxon>
        <taxon>Bacillus</taxon>
    </lineage>
</organism>
<feature type="chain" id="PRO_5014065985" evidence="1">
    <location>
        <begin position="33"/>
        <end position="315"/>
    </location>
</feature>
<accession>A0A1R1S3C5</accession>
<gene>
    <name evidence="2" type="ORF">BW143_11180</name>
</gene>
<evidence type="ECO:0000256" key="1">
    <source>
        <dbReference type="SAM" id="SignalP"/>
    </source>
</evidence>
<dbReference type="EMBL" id="MTJL01000019">
    <property type="protein sequence ID" value="OMI05406.1"/>
    <property type="molecule type" value="Genomic_DNA"/>
</dbReference>
<accession>A0A1R1QL41</accession>
<dbReference type="OrthoDB" id="2924915at2"/>
<sequence length="315" mass="34123">MRSLKKRLFVSLPLILSLALVISVIQPKASSAKTTEIHKEIQQTAQDIEHVTGIQNIMKSNESTDTYSVIKNETGIIKIPKDSKKAIQLTNVSTSIHLPAEKVNAPGVATKNGTIVFDHPNSSVGFGVQPTKDGVRNLIKIKNKTAPKEYKYDLQLPEGSKLMTAAEYLGEEFDTGEVFVVDSNNIVTSVFSPAWAKDANKNDVPSHFRVEGNSLIQVIDFNENTAFPVIADPDWAKIGACSAAIAWFIGSNLFAAAKIIRVKKYIKELGGLKETAKLLAGATTWEEKLRVGGSAFKSLAAEITGVGGLAVCINW</sequence>
<dbReference type="AlphaFoldDB" id="A0A1R1QL41"/>
<keyword evidence="1" id="KW-0732">Signal</keyword>